<feature type="transmembrane region" description="Helical" evidence="6">
    <location>
        <begin position="355"/>
        <end position="373"/>
    </location>
</feature>
<feature type="transmembrane region" description="Helical" evidence="6">
    <location>
        <begin position="88"/>
        <end position="120"/>
    </location>
</feature>
<keyword evidence="9" id="KW-1185">Reference proteome</keyword>
<dbReference type="PANTHER" id="PTHR23513">
    <property type="entry name" value="INTEGRAL MEMBRANE EFFLUX PROTEIN-RELATED"/>
    <property type="match status" value="1"/>
</dbReference>
<evidence type="ECO:0000256" key="4">
    <source>
        <dbReference type="ARBA" id="ARBA00022989"/>
    </source>
</evidence>
<evidence type="ECO:0000313" key="9">
    <source>
        <dbReference type="Proteomes" id="UP000250028"/>
    </source>
</evidence>
<name>A0A2Y9BPK3_9MICO</name>
<feature type="transmembrane region" description="Helical" evidence="6">
    <location>
        <begin position="289"/>
        <end position="308"/>
    </location>
</feature>
<keyword evidence="3 6" id="KW-0812">Transmembrane</keyword>
<dbReference type="Proteomes" id="UP000250028">
    <property type="component" value="Unassembled WGS sequence"/>
</dbReference>
<evidence type="ECO:0000256" key="3">
    <source>
        <dbReference type="ARBA" id="ARBA00022692"/>
    </source>
</evidence>
<dbReference type="GO" id="GO:0005886">
    <property type="term" value="C:plasma membrane"/>
    <property type="evidence" value="ECO:0007669"/>
    <property type="project" value="UniProtKB-SubCell"/>
</dbReference>
<keyword evidence="5 6" id="KW-0472">Membrane</keyword>
<dbReference type="SUPFAM" id="SSF103473">
    <property type="entry name" value="MFS general substrate transporter"/>
    <property type="match status" value="1"/>
</dbReference>
<feature type="transmembrane region" description="Helical" evidence="6">
    <location>
        <begin position="379"/>
        <end position="396"/>
    </location>
</feature>
<dbReference type="PANTHER" id="PTHR23513:SF6">
    <property type="entry name" value="MAJOR FACILITATOR SUPERFAMILY ASSOCIATED DOMAIN-CONTAINING PROTEIN"/>
    <property type="match status" value="1"/>
</dbReference>
<reference evidence="9" key="1">
    <citation type="submission" date="2016-10" db="EMBL/GenBank/DDBJ databases">
        <authorList>
            <person name="Varghese N."/>
            <person name="Submissions S."/>
        </authorList>
    </citation>
    <scope>NUCLEOTIDE SEQUENCE [LARGE SCALE GENOMIC DNA]</scope>
    <source>
        <strain evidence="9">DSM 22951</strain>
    </source>
</reference>
<accession>A0A2Y9BPK3</accession>
<dbReference type="InterPro" id="IPR020846">
    <property type="entry name" value="MFS_dom"/>
</dbReference>
<gene>
    <name evidence="8" type="ORF">SAMN04489750_3915</name>
</gene>
<feature type="domain" description="Major facilitator superfamily (MFS) profile" evidence="7">
    <location>
        <begin position="220"/>
        <end position="425"/>
    </location>
</feature>
<dbReference type="Gene3D" id="1.20.1250.20">
    <property type="entry name" value="MFS general substrate transporter like domains"/>
    <property type="match status" value="2"/>
</dbReference>
<dbReference type="EMBL" id="UESZ01000003">
    <property type="protein sequence ID" value="SSA59100.1"/>
    <property type="molecule type" value="Genomic_DNA"/>
</dbReference>
<dbReference type="InterPro" id="IPR011701">
    <property type="entry name" value="MFS"/>
</dbReference>
<proteinExistence type="predicted"/>
<evidence type="ECO:0000256" key="6">
    <source>
        <dbReference type="SAM" id="Phobius"/>
    </source>
</evidence>
<sequence length="425" mass="43631">MAEQAGTWRQVDRAGSYLAALGADTASTYLVYFGLAWIAASASSQVWVAPVVLGLETVPKMLLGLFGGALADRWGVWRTGRYTLAARVVLAAAAVPVFALLAGSGQIVALMLLALVLGLLDAIHEPALDAAAGLMAPRDDEQTSLTGMAGVVMQTAEVLAGPVVGLLIAWWVGGPAAVAVGLVFVALVLFGRVSKGRPEERDSSEGLWSDAIAGLGVARSVGLMPILGLLTVANSAATAPLVGALPVIARTHHWTAETFGFVAVAFALGAIGGAYLATLLKDWPMPRKTLAALVALIPAAGSLALFSVAGTPVLVFIAAAVMGVACQFAGRLLFAQIRSRSPRRFLGRVMGLTQAAVYVGIPIGYGAYAALAAVFSPPVAGVTLAVVLMLFALFCLSRPRLWAATPDAGLGGVDEPDPSNVEAQQ</sequence>
<protein>
    <submittedName>
        <fullName evidence="8">Major Facilitator Superfamily protein</fullName>
    </submittedName>
</protein>
<evidence type="ECO:0000256" key="1">
    <source>
        <dbReference type="ARBA" id="ARBA00004651"/>
    </source>
</evidence>
<feature type="transmembrane region" description="Helical" evidence="6">
    <location>
        <begin position="314"/>
        <end position="334"/>
    </location>
</feature>
<dbReference type="PROSITE" id="PS50850">
    <property type="entry name" value="MFS"/>
    <property type="match status" value="1"/>
</dbReference>
<keyword evidence="2" id="KW-1003">Cell membrane</keyword>
<dbReference type="Pfam" id="PF07690">
    <property type="entry name" value="MFS_1"/>
    <property type="match status" value="1"/>
</dbReference>
<dbReference type="OrthoDB" id="69054at2"/>
<keyword evidence="4 6" id="KW-1133">Transmembrane helix</keyword>
<evidence type="ECO:0000313" key="8">
    <source>
        <dbReference type="EMBL" id="SSA59100.1"/>
    </source>
</evidence>
<organism evidence="8 9">
    <name type="scientific">Branchiibius hedensis</name>
    <dbReference type="NCBI Taxonomy" id="672460"/>
    <lineage>
        <taxon>Bacteria</taxon>
        <taxon>Bacillati</taxon>
        <taxon>Actinomycetota</taxon>
        <taxon>Actinomycetes</taxon>
        <taxon>Micrococcales</taxon>
        <taxon>Dermacoccaceae</taxon>
        <taxon>Branchiibius</taxon>
    </lineage>
</organism>
<evidence type="ECO:0000256" key="2">
    <source>
        <dbReference type="ARBA" id="ARBA00022475"/>
    </source>
</evidence>
<feature type="transmembrane region" description="Helical" evidence="6">
    <location>
        <begin position="46"/>
        <end position="67"/>
    </location>
</feature>
<dbReference type="GO" id="GO:0022857">
    <property type="term" value="F:transmembrane transporter activity"/>
    <property type="evidence" value="ECO:0007669"/>
    <property type="project" value="InterPro"/>
</dbReference>
<dbReference type="InterPro" id="IPR036259">
    <property type="entry name" value="MFS_trans_sf"/>
</dbReference>
<feature type="transmembrane region" description="Helical" evidence="6">
    <location>
        <begin position="168"/>
        <end position="190"/>
    </location>
</feature>
<feature type="transmembrane region" description="Helical" evidence="6">
    <location>
        <begin position="253"/>
        <end position="277"/>
    </location>
</feature>
<evidence type="ECO:0000259" key="7">
    <source>
        <dbReference type="PROSITE" id="PS50850"/>
    </source>
</evidence>
<dbReference type="AlphaFoldDB" id="A0A2Y9BPK3"/>
<feature type="transmembrane region" description="Helical" evidence="6">
    <location>
        <begin position="17"/>
        <end position="40"/>
    </location>
</feature>
<evidence type="ECO:0000256" key="5">
    <source>
        <dbReference type="ARBA" id="ARBA00023136"/>
    </source>
</evidence>
<comment type="subcellular location">
    <subcellularLocation>
        <location evidence="1">Cell membrane</location>
        <topology evidence="1">Multi-pass membrane protein</topology>
    </subcellularLocation>
</comment>
<dbReference type="RefSeq" id="WP_146202669.1">
    <property type="nucleotide sequence ID" value="NZ_QGDN01000003.1"/>
</dbReference>